<dbReference type="AlphaFoldDB" id="A0A051UHD5"/>
<evidence type="ECO:0000313" key="3">
    <source>
        <dbReference type="EMBL" id="KBZ68450.1"/>
    </source>
</evidence>
<dbReference type="Proteomes" id="UP000025947">
    <property type="component" value="Unassembled WGS sequence"/>
</dbReference>
<dbReference type="InterPro" id="IPR025323">
    <property type="entry name" value="DUF4229"/>
</dbReference>
<proteinExistence type="predicted"/>
<name>A0A051UHD5_9MYCO</name>
<feature type="transmembrane region" description="Helical" evidence="2">
    <location>
        <begin position="34"/>
        <end position="56"/>
    </location>
</feature>
<keyword evidence="2" id="KW-1133">Transmembrane helix</keyword>
<protein>
    <recommendedName>
        <fullName evidence="5">Transmembrane protein</fullName>
    </recommendedName>
</protein>
<comment type="caution">
    <text evidence="3">The sequence shown here is derived from an EMBL/GenBank/DDBJ whole genome shotgun (WGS) entry which is preliminary data.</text>
</comment>
<evidence type="ECO:0000256" key="2">
    <source>
        <dbReference type="SAM" id="Phobius"/>
    </source>
</evidence>
<dbReference type="RefSeq" id="WP_044483707.1">
    <property type="nucleotide sequence ID" value="NZ_KK328284.1"/>
</dbReference>
<feature type="compositionally biased region" description="Basic and acidic residues" evidence="1">
    <location>
        <begin position="1"/>
        <end position="19"/>
    </location>
</feature>
<sequence length="132" mass="13861">MSHEASDDSTGRAENHAADESAAQPAGNRVAVHVAAYMAARVLLAVALTGVIYGVARLAGIAQFPIVVAVLFALIIAMPLGIWVFAPLRRRATAALAIAGERRRRERELLQARLHGDAAPDDGGGERESGRG</sequence>
<gene>
    <name evidence="3" type="ORF">K875_01000</name>
</gene>
<keyword evidence="2" id="KW-0812">Transmembrane</keyword>
<evidence type="ECO:0008006" key="5">
    <source>
        <dbReference type="Google" id="ProtNLM"/>
    </source>
</evidence>
<evidence type="ECO:0000256" key="1">
    <source>
        <dbReference type="SAM" id="MobiDB-lite"/>
    </source>
</evidence>
<feature type="region of interest" description="Disordered" evidence="1">
    <location>
        <begin position="110"/>
        <end position="132"/>
    </location>
</feature>
<dbReference type="HOGENOM" id="CLU_113726_3_0_11"/>
<dbReference type="Pfam" id="PF14012">
    <property type="entry name" value="DUF4229"/>
    <property type="match status" value="1"/>
</dbReference>
<keyword evidence="4" id="KW-1185">Reference proteome</keyword>
<feature type="region of interest" description="Disordered" evidence="1">
    <location>
        <begin position="1"/>
        <end position="24"/>
    </location>
</feature>
<dbReference type="PATRIC" id="fig|1324261.3.peg.1017"/>
<reference evidence="3 4" key="1">
    <citation type="submission" date="2014-04" db="EMBL/GenBank/DDBJ databases">
        <title>The Genome Sequence of Mycobacterium tuberculosis TKK-01-0051.</title>
        <authorList>
            <consortium name="The Broad Institute Genomics Platform"/>
            <consortium name="The Broad Institute Genome Sequencing Center for Infectious Disease"/>
            <person name="Earl A.M."/>
            <person name="Cohen K."/>
            <person name="Pym A."/>
            <person name="Bishai W."/>
            <person name="Maharaj K."/>
            <person name="Desjardins C."/>
            <person name="Abeel T."/>
            <person name="Young S."/>
            <person name="Zeng Q."/>
            <person name="Gargeya S."/>
            <person name="Abouelleil A."/>
            <person name="Alvarado L."/>
            <person name="Chapman S.B."/>
            <person name="Gainer-Dewar J."/>
            <person name="Goldberg J."/>
            <person name="Griggs A."/>
            <person name="Gujja S."/>
            <person name="Hansen M."/>
            <person name="Howarth C."/>
            <person name="Imamovic A."/>
            <person name="Larimer J."/>
            <person name="Murphy C."/>
            <person name="Naylor J."/>
            <person name="Pearson M."/>
            <person name="Poon T.W."/>
            <person name="Priest M."/>
            <person name="Roberts A."/>
            <person name="Saif S."/>
            <person name="Shea T."/>
            <person name="Sykes S."/>
            <person name="Wortman J."/>
            <person name="Nusbaum C."/>
            <person name="Birren B."/>
        </authorList>
    </citation>
    <scope>NUCLEOTIDE SEQUENCE [LARGE SCALE GENOMIC DNA]</scope>
    <source>
        <strain evidence="3 4">TKK-01-0051</strain>
    </source>
</reference>
<feature type="transmembrane region" description="Helical" evidence="2">
    <location>
        <begin position="62"/>
        <end position="86"/>
    </location>
</feature>
<organism evidence="3 4">
    <name type="scientific">Mycobacterium [tuberculosis] TKK-01-0051</name>
    <dbReference type="NCBI Taxonomy" id="1324261"/>
    <lineage>
        <taxon>Bacteria</taxon>
        <taxon>Bacillati</taxon>
        <taxon>Actinomycetota</taxon>
        <taxon>Actinomycetes</taxon>
        <taxon>Mycobacteriales</taxon>
        <taxon>Mycobacteriaceae</taxon>
        <taxon>Mycobacterium</taxon>
        <taxon>Mycobacterium avium complex (MAC)</taxon>
    </lineage>
</organism>
<dbReference type="EMBL" id="JLXW01000002">
    <property type="protein sequence ID" value="KBZ68450.1"/>
    <property type="molecule type" value="Genomic_DNA"/>
</dbReference>
<keyword evidence="2" id="KW-0472">Membrane</keyword>
<accession>A0A051UHD5</accession>
<evidence type="ECO:0000313" key="4">
    <source>
        <dbReference type="Proteomes" id="UP000025947"/>
    </source>
</evidence>